<dbReference type="Proteomes" id="UP001622594">
    <property type="component" value="Chromosome"/>
</dbReference>
<evidence type="ECO:0000313" key="1">
    <source>
        <dbReference type="EMBL" id="WTR73269.1"/>
    </source>
</evidence>
<accession>A0ABZ1LHI8</accession>
<dbReference type="Pfam" id="PF19463">
    <property type="entry name" value="DUF6000"/>
    <property type="match status" value="1"/>
</dbReference>
<reference evidence="1 2" key="1">
    <citation type="submission" date="2022-10" db="EMBL/GenBank/DDBJ databases">
        <title>The complete genomes of actinobacterial strains from the NBC collection.</title>
        <authorList>
            <person name="Joergensen T.S."/>
            <person name="Alvarez Arevalo M."/>
            <person name="Sterndorff E.B."/>
            <person name="Faurdal D."/>
            <person name="Vuksanovic O."/>
            <person name="Mourched A.-S."/>
            <person name="Charusanti P."/>
            <person name="Shaw S."/>
            <person name="Blin K."/>
            <person name="Weber T."/>
        </authorList>
    </citation>
    <scope>NUCLEOTIDE SEQUENCE [LARGE SCALE GENOMIC DNA]</scope>
    <source>
        <strain evidence="1 2">NBC_00123</strain>
    </source>
</reference>
<name>A0ABZ1LHI8_9ACTN</name>
<dbReference type="RefSeq" id="WP_406336142.1">
    <property type="nucleotide sequence ID" value="NZ_CP108188.1"/>
</dbReference>
<dbReference type="EMBL" id="CP108188">
    <property type="protein sequence ID" value="WTR73269.1"/>
    <property type="molecule type" value="Genomic_DNA"/>
</dbReference>
<dbReference type="InterPro" id="IPR046042">
    <property type="entry name" value="DUF6000"/>
</dbReference>
<protein>
    <submittedName>
        <fullName evidence="1">DUF6000 family protein</fullName>
    </submittedName>
</protein>
<evidence type="ECO:0000313" key="2">
    <source>
        <dbReference type="Proteomes" id="UP001622594"/>
    </source>
</evidence>
<sequence>MRYASTDPELMDLVRRFVTPGRRYMRLGGSSLRLSGPERDLFVRELVQAAGEITSTELGILFEGGWRERRAASWLVAVSGRTEFRSRIGELLLASGGPYQGSLCIALATFGTSADADLLCKYLDRYLPEPDLRWDQTAVFSTLLHLDAVLGTERAAPYLAAGGLWQQWTAATPNTVGDPQEYQQVVDQLCSFAGECAELFARTETRHRVCRPDRWTPTASDPSVESGR</sequence>
<gene>
    <name evidence="1" type="ORF">OG814_30270</name>
</gene>
<organism evidence="1 2">
    <name type="scientific">Streptomyces zaomyceticus</name>
    <dbReference type="NCBI Taxonomy" id="68286"/>
    <lineage>
        <taxon>Bacteria</taxon>
        <taxon>Bacillati</taxon>
        <taxon>Actinomycetota</taxon>
        <taxon>Actinomycetes</taxon>
        <taxon>Kitasatosporales</taxon>
        <taxon>Streptomycetaceae</taxon>
        <taxon>Streptomyces</taxon>
    </lineage>
</organism>
<proteinExistence type="predicted"/>
<keyword evidence="2" id="KW-1185">Reference proteome</keyword>